<dbReference type="EMBL" id="CP019699">
    <property type="protein sequence ID" value="AQS56075.1"/>
    <property type="molecule type" value="Genomic_DNA"/>
</dbReference>
<evidence type="ECO:0000256" key="1">
    <source>
        <dbReference type="ARBA" id="ARBA00001946"/>
    </source>
</evidence>
<keyword evidence="4 9" id="KW-0479">Metal-binding</keyword>
<dbReference type="Gene3D" id="3.30.70.240">
    <property type="match status" value="1"/>
</dbReference>
<keyword evidence="3 9" id="KW-0540">Nuclease</keyword>
<keyword evidence="11" id="KW-1185">Reference proteome</keyword>
<keyword evidence="5 9" id="KW-0255">Endonuclease</keyword>
<evidence type="ECO:0000256" key="4">
    <source>
        <dbReference type="ARBA" id="ARBA00022723"/>
    </source>
</evidence>
<evidence type="ECO:0000256" key="2">
    <source>
        <dbReference type="ARBA" id="ARBA00009959"/>
    </source>
</evidence>
<reference evidence="10 11" key="1">
    <citation type="journal article" date="2015" name="Int. J. Syst. Evol. Microbiol.">
        <title>Novibacillus thermophilus gen. nov., sp. nov., a Gram-staining-negative and moderately thermophilic member of the family Thermoactinomycetaceae.</title>
        <authorList>
            <person name="Yang G."/>
            <person name="Chen J."/>
            <person name="Zhou S."/>
        </authorList>
    </citation>
    <scope>NUCLEOTIDE SEQUENCE [LARGE SCALE GENOMIC DNA]</scope>
    <source>
        <strain evidence="10 11">SG-1</strain>
    </source>
</reference>
<dbReference type="GO" id="GO:0051607">
    <property type="term" value="P:defense response to virus"/>
    <property type="evidence" value="ECO:0007669"/>
    <property type="project" value="UniProtKB-UniRule"/>
</dbReference>
<comment type="function">
    <text evidence="9">CRISPR (clustered regularly interspaced short palindromic repeat), is an adaptive immune system that provides protection against mobile genetic elements (viruses, transposable elements and conjugative plasmids). CRISPR clusters contain sequences complementary to antecedent mobile elements and target invading nucleic acids. CRISPR clusters are transcribed and processed into CRISPR RNA (crRNA). Functions as a ssRNA-specific endoribonuclease. Involved in the integration of spacer DNA into the CRISPR cassette.</text>
</comment>
<dbReference type="EC" id="3.1.-.-" evidence="9"/>
<keyword evidence="6 9" id="KW-0378">Hydrolase</keyword>
<feature type="binding site" evidence="9">
    <location>
        <position position="8"/>
    </location>
    <ligand>
        <name>Mg(2+)</name>
        <dbReference type="ChEBI" id="CHEBI:18420"/>
        <note>catalytic</note>
    </ligand>
</feature>
<accession>A0A1U9K7P2</accession>
<organism evidence="10 11">
    <name type="scientific">Novibacillus thermophilus</name>
    <dbReference type="NCBI Taxonomy" id="1471761"/>
    <lineage>
        <taxon>Bacteria</taxon>
        <taxon>Bacillati</taxon>
        <taxon>Bacillota</taxon>
        <taxon>Bacilli</taxon>
        <taxon>Bacillales</taxon>
        <taxon>Thermoactinomycetaceae</taxon>
        <taxon>Novibacillus</taxon>
    </lineage>
</organism>
<dbReference type="PANTHER" id="PTHR34405">
    <property type="entry name" value="CRISPR-ASSOCIATED ENDORIBONUCLEASE CAS2"/>
    <property type="match status" value="1"/>
</dbReference>
<dbReference type="SUPFAM" id="SSF143430">
    <property type="entry name" value="TTP0101/SSO1404-like"/>
    <property type="match status" value="1"/>
</dbReference>
<dbReference type="KEGG" id="ntr:B0W44_10145"/>
<gene>
    <name evidence="9" type="primary">cas2</name>
    <name evidence="10" type="ORF">B0W44_10145</name>
</gene>
<comment type="cofactor">
    <cofactor evidence="1 9">
        <name>Mg(2+)</name>
        <dbReference type="ChEBI" id="CHEBI:18420"/>
    </cofactor>
</comment>
<comment type="similarity">
    <text evidence="2 9">Belongs to the CRISPR-associated endoribonuclease Cas2 protein family.</text>
</comment>
<dbReference type="Pfam" id="PF09827">
    <property type="entry name" value="CRISPR_Cas2"/>
    <property type="match status" value="1"/>
</dbReference>
<evidence type="ECO:0000256" key="3">
    <source>
        <dbReference type="ARBA" id="ARBA00022722"/>
    </source>
</evidence>
<keyword evidence="8 9" id="KW-0051">Antiviral defense</keyword>
<dbReference type="AlphaFoldDB" id="A0A1U9K7P2"/>
<dbReference type="GO" id="GO:0016787">
    <property type="term" value="F:hydrolase activity"/>
    <property type="evidence" value="ECO:0007669"/>
    <property type="project" value="UniProtKB-KW"/>
</dbReference>
<dbReference type="PANTHER" id="PTHR34405:SF1">
    <property type="entry name" value="CRISPR-ASSOCIATED ENDORIBONUCLEASE CAS2"/>
    <property type="match status" value="1"/>
</dbReference>
<name>A0A1U9K7P2_9BACL</name>
<comment type="subunit">
    <text evidence="9">Homodimer, forms a heterotetramer with a Cas1 homodimer.</text>
</comment>
<dbReference type="HAMAP" id="MF_01471">
    <property type="entry name" value="Cas2"/>
    <property type="match status" value="1"/>
</dbReference>
<dbReference type="InterPro" id="IPR019199">
    <property type="entry name" value="Virulence_VapD/CRISPR_Cas2"/>
</dbReference>
<evidence type="ECO:0000313" key="10">
    <source>
        <dbReference type="EMBL" id="AQS56075.1"/>
    </source>
</evidence>
<dbReference type="InterPro" id="IPR021127">
    <property type="entry name" value="CRISPR_associated_Cas2"/>
</dbReference>
<evidence type="ECO:0000256" key="7">
    <source>
        <dbReference type="ARBA" id="ARBA00022842"/>
    </source>
</evidence>
<evidence type="ECO:0000256" key="6">
    <source>
        <dbReference type="ARBA" id="ARBA00022801"/>
    </source>
</evidence>
<dbReference type="NCBIfam" id="TIGR01573">
    <property type="entry name" value="cas2"/>
    <property type="match status" value="1"/>
</dbReference>
<dbReference type="GO" id="GO:0004521">
    <property type="term" value="F:RNA endonuclease activity"/>
    <property type="evidence" value="ECO:0007669"/>
    <property type="project" value="InterPro"/>
</dbReference>
<dbReference type="STRING" id="1471761.B0W44_10145"/>
<evidence type="ECO:0000256" key="9">
    <source>
        <dbReference type="HAMAP-Rule" id="MF_01471"/>
    </source>
</evidence>
<evidence type="ECO:0000313" key="11">
    <source>
        <dbReference type="Proteomes" id="UP000188603"/>
    </source>
</evidence>
<dbReference type="GO" id="GO:0046872">
    <property type="term" value="F:metal ion binding"/>
    <property type="evidence" value="ECO:0007669"/>
    <property type="project" value="UniProtKB-UniRule"/>
</dbReference>
<dbReference type="RefSeq" id="WP_077719936.1">
    <property type="nucleotide sequence ID" value="NZ_CP019699.1"/>
</dbReference>
<evidence type="ECO:0000256" key="8">
    <source>
        <dbReference type="ARBA" id="ARBA00023118"/>
    </source>
</evidence>
<keyword evidence="7 9" id="KW-0460">Magnesium</keyword>
<sequence length="87" mass="10199">MFVILVYDVNQKRVAKVLKKCRAYLTWVQNSVFEGEISKANFHKLKTELSRLIDPDEDSVIIYILRTTRYSERQIIGVEKGGFDNFL</sequence>
<evidence type="ECO:0000256" key="5">
    <source>
        <dbReference type="ARBA" id="ARBA00022759"/>
    </source>
</evidence>
<protein>
    <recommendedName>
        <fullName evidence="9">CRISPR-associated endoribonuclease Cas2</fullName>
        <ecNumber evidence="9">3.1.-.-</ecNumber>
    </recommendedName>
</protein>
<dbReference type="CDD" id="cd09725">
    <property type="entry name" value="Cas2_I_II_III"/>
    <property type="match status" value="1"/>
</dbReference>
<dbReference type="GO" id="GO:0043571">
    <property type="term" value="P:maintenance of CRISPR repeat elements"/>
    <property type="evidence" value="ECO:0007669"/>
    <property type="project" value="UniProtKB-UniRule"/>
</dbReference>
<dbReference type="OrthoDB" id="279819at2"/>
<dbReference type="Proteomes" id="UP000188603">
    <property type="component" value="Chromosome"/>
</dbReference>
<proteinExistence type="inferred from homology"/>